<feature type="compositionally biased region" description="Polar residues" evidence="1">
    <location>
        <begin position="418"/>
        <end position="430"/>
    </location>
</feature>
<organism evidence="3">
    <name type="scientific">Melampsora larici-populina (strain 98AG31 / pathotype 3-4-7)</name>
    <name type="common">Poplar leaf rust fungus</name>
    <dbReference type="NCBI Taxonomy" id="747676"/>
    <lineage>
        <taxon>Eukaryota</taxon>
        <taxon>Fungi</taxon>
        <taxon>Dikarya</taxon>
        <taxon>Basidiomycota</taxon>
        <taxon>Pucciniomycotina</taxon>
        <taxon>Pucciniomycetes</taxon>
        <taxon>Pucciniales</taxon>
        <taxon>Melampsoraceae</taxon>
        <taxon>Melampsora</taxon>
    </lineage>
</organism>
<dbReference type="KEGG" id="mlr:MELLADRAFT_59648"/>
<dbReference type="RefSeq" id="XP_007405272.1">
    <property type="nucleotide sequence ID" value="XM_007405210.1"/>
</dbReference>
<dbReference type="HOGENOM" id="CLU_046013_0_0_1"/>
<feature type="region of interest" description="Disordered" evidence="1">
    <location>
        <begin position="405"/>
        <end position="430"/>
    </location>
</feature>
<dbReference type="GeneID" id="18929396"/>
<protein>
    <submittedName>
        <fullName evidence="2">Uncharacterized protein</fullName>
    </submittedName>
</protein>
<proteinExistence type="predicted"/>
<evidence type="ECO:0000313" key="3">
    <source>
        <dbReference type="Proteomes" id="UP000001072"/>
    </source>
</evidence>
<dbReference type="Proteomes" id="UP000001072">
    <property type="component" value="Unassembled WGS sequence"/>
</dbReference>
<keyword evidence="3" id="KW-1185">Reference proteome</keyword>
<evidence type="ECO:0000256" key="1">
    <source>
        <dbReference type="SAM" id="MobiDB-lite"/>
    </source>
</evidence>
<evidence type="ECO:0000313" key="2">
    <source>
        <dbReference type="EMBL" id="EGG11637.1"/>
    </source>
</evidence>
<dbReference type="EMBL" id="GL883092">
    <property type="protein sequence ID" value="EGG11637.1"/>
    <property type="molecule type" value="Genomic_DNA"/>
</dbReference>
<name>F4R8B8_MELLP</name>
<reference evidence="3" key="1">
    <citation type="journal article" date="2011" name="Proc. Natl. Acad. Sci. U.S.A.">
        <title>Obligate biotrophy features unraveled by the genomic analysis of rust fungi.</title>
        <authorList>
            <person name="Duplessis S."/>
            <person name="Cuomo C.A."/>
            <person name="Lin Y.-C."/>
            <person name="Aerts A."/>
            <person name="Tisserant E."/>
            <person name="Veneault-Fourrey C."/>
            <person name="Joly D.L."/>
            <person name="Hacquard S."/>
            <person name="Amselem J."/>
            <person name="Cantarel B.L."/>
            <person name="Chiu R."/>
            <person name="Coutinho P.M."/>
            <person name="Feau N."/>
            <person name="Field M."/>
            <person name="Frey P."/>
            <person name="Gelhaye E."/>
            <person name="Goldberg J."/>
            <person name="Grabherr M.G."/>
            <person name="Kodira C.D."/>
            <person name="Kohler A."/>
            <person name="Kuees U."/>
            <person name="Lindquist E.A."/>
            <person name="Lucas S.M."/>
            <person name="Mago R."/>
            <person name="Mauceli E."/>
            <person name="Morin E."/>
            <person name="Murat C."/>
            <person name="Pangilinan J.L."/>
            <person name="Park R."/>
            <person name="Pearson M."/>
            <person name="Quesneville H."/>
            <person name="Rouhier N."/>
            <person name="Sakthikumar S."/>
            <person name="Salamov A.A."/>
            <person name="Schmutz J."/>
            <person name="Selles B."/>
            <person name="Shapiro H."/>
            <person name="Tanguay P."/>
            <person name="Tuskan G.A."/>
            <person name="Henrissat B."/>
            <person name="Van de Peer Y."/>
            <person name="Rouze P."/>
            <person name="Ellis J.G."/>
            <person name="Dodds P.N."/>
            <person name="Schein J.E."/>
            <person name="Zhong S."/>
            <person name="Hamelin R.C."/>
            <person name="Grigoriev I.V."/>
            <person name="Szabo L.J."/>
            <person name="Martin F."/>
        </authorList>
    </citation>
    <scope>NUCLEOTIDE SEQUENCE [LARGE SCALE GENOMIC DNA]</scope>
    <source>
        <strain evidence="3">98AG31 / pathotype 3-4-7</strain>
    </source>
</reference>
<dbReference type="InParanoid" id="F4R8B8"/>
<gene>
    <name evidence="2" type="ORF">MELLADRAFT_59648</name>
</gene>
<accession>F4R8B8</accession>
<dbReference type="VEuPathDB" id="FungiDB:MELLADRAFT_59648"/>
<dbReference type="AlphaFoldDB" id="F4R8B8"/>
<sequence length="472" mass="55635">MLSEQQAWVAAKNSDILVNHSSLRKVLASEACDGQFDCVLNTIEQWKCSSVYKENQKDILGILKLRYDAAWAKEVRKAKKETRNKEKELAQLVSQITHMIQDPNPTQDPEVVESDIRQDENFLETISNPPPELLVSQDPQTHPPGQALHHYPIPTNGHEVVESELCLDPIIKTPPVSNRPPKRSIGLGASAEEPALRPRLEDSHESMYTPTYEHNPNYHHDNVYYYYNNAHTYDNNTNYSHRNQNYNNHDANTYSENIVPLNHDLIYSKDYPIPLPQTHLQSYGNEENYQKNIENKENYYDHIQMPQRDFSNYLGEGRVNYGDQNQEEKYQKNGEINENYYNHNRIPQCDNQNYLGEVRVNNGDLNRMLPPDRQNYTNEENRSYSQYYTEHCDYENYAHLRSDNQNYRDYPNYETTDHTPMQTQNHPSNQQHLQNYADHEDFNYSTQTSKHQNVYYKTYHHHYHSQVPPNQH</sequence>
<dbReference type="OrthoDB" id="2518587at2759"/>